<evidence type="ECO:0000313" key="6">
    <source>
        <dbReference type="Proteomes" id="UP000064201"/>
    </source>
</evidence>
<evidence type="ECO:0000256" key="3">
    <source>
        <dbReference type="ARBA" id="ARBA00022837"/>
    </source>
</evidence>
<feature type="domain" description="Haemolysin-type calcium binding-related" evidence="4">
    <location>
        <begin position="221"/>
        <end position="265"/>
    </location>
</feature>
<dbReference type="InterPro" id="IPR011049">
    <property type="entry name" value="Serralysin-like_metalloprot_C"/>
</dbReference>
<dbReference type="KEGG" id="tvr:TVD_04420"/>
<dbReference type="InterPro" id="IPR010566">
    <property type="entry name" value="Haemolys_ca-bd"/>
</dbReference>
<evidence type="ECO:0000313" key="5">
    <source>
        <dbReference type="EMBL" id="AKJ94661.1"/>
    </source>
</evidence>
<dbReference type="InterPro" id="IPR050557">
    <property type="entry name" value="RTX_toxin/Mannuronan_C5-epim"/>
</dbReference>
<dbReference type="Pfam" id="PF06594">
    <property type="entry name" value="HCBP_related"/>
    <property type="match status" value="3"/>
</dbReference>
<dbReference type="PANTHER" id="PTHR38340:SF1">
    <property type="entry name" value="S-LAYER PROTEIN"/>
    <property type="match status" value="1"/>
</dbReference>
<feature type="domain" description="Haemolysin-type calcium binding-related" evidence="4">
    <location>
        <begin position="21"/>
        <end position="65"/>
    </location>
</feature>
<comment type="subcellular location">
    <subcellularLocation>
        <location evidence="1">Secreted</location>
    </subcellularLocation>
</comment>
<dbReference type="EMBL" id="CP011367">
    <property type="protein sequence ID" value="AKJ94661.1"/>
    <property type="molecule type" value="Genomic_DNA"/>
</dbReference>
<dbReference type="SUPFAM" id="SSF51120">
    <property type="entry name" value="beta-Roll"/>
    <property type="match status" value="4"/>
</dbReference>
<dbReference type="InterPro" id="IPR001343">
    <property type="entry name" value="Hemolysn_Ca-bd"/>
</dbReference>
<dbReference type="Pfam" id="PF00353">
    <property type="entry name" value="HemolysinCabind"/>
    <property type="match status" value="6"/>
</dbReference>
<evidence type="ECO:0000259" key="4">
    <source>
        <dbReference type="Pfam" id="PF06594"/>
    </source>
</evidence>
<accession>A0A0G3G745</accession>
<gene>
    <name evidence="5" type="ORF">TVD_04420</name>
</gene>
<proteinExistence type="predicted"/>
<dbReference type="RefSeq" id="WP_047250913.1">
    <property type="nucleotide sequence ID" value="NZ_CP011367.1"/>
</dbReference>
<sequence>MLELGEGIAEEHVALRRNSGNLVLTLDTGESVTVSGMFHSSTGALNESRAVELIRFADGTEWNIDRMRTEALKPAVGGERVYGFDSDDTLQGSEGNDPLYGGGGHNTLIAGSGNNYLYGGAGNDTLIGGTGNDRLYGQGGDNLLIANAGNNYLYGGSGDNTFVMGSGTDRLYSNTTTSNDTYRFGRGDGSNTIYERGGSDVLELGEGIAEEHVTLRRNSGNLVLTLDTGESVTVSGMFHSSTGALNESRAVELIRFADGTEWNIDRMRTEALKPAVGGERVYGFDSDDTLQGSEGNDHLYGGGGHNTLIAGSGNNYLYGGAGNDTLIGGTGNDRLYGQGGDNLLIANAGNNYLYGGSGDNTFVMGSGTDRLYSNTTTSNDTYRFGRGDGSNTIYERGGSDVLELGEGIAEEHVTLRRNSGNLVLTLDTGESVTVSGMFHSSTGALNESRAVELIRFADGTEWNIDRMRTEALKPAVGGERVYGFDSDDTLQGSEGNDRLYGGGGNNTLIAGSGNNYLYGGSGNDTLIGGEGANYLYGGAGNDVLIAGGGDRLYGQDGDDVLIAARNSYLYGGRGADEYHFRGDYHSTRVYSVSGAPNIEDTAHFNEASAEDLWFRRSGNDLLVDVIGAENQARFVGWFQNTNNQVGEVHAGGLVAEANQIDQLVLAMAEFAPEGGGVYTELPEDVRNALAPALSANWSSAA</sequence>
<dbReference type="GO" id="GO:0005509">
    <property type="term" value="F:calcium ion binding"/>
    <property type="evidence" value="ECO:0007669"/>
    <property type="project" value="InterPro"/>
</dbReference>
<dbReference type="Proteomes" id="UP000064201">
    <property type="component" value="Chromosome"/>
</dbReference>
<dbReference type="Gene3D" id="2.150.10.10">
    <property type="entry name" value="Serralysin-like metalloprotease, C-terminal"/>
    <property type="match status" value="5"/>
</dbReference>
<reference evidence="5 6" key="1">
    <citation type="submission" date="2015-04" db="EMBL/GenBank/DDBJ databases">
        <title>Complete Sequence for the Genome of the Thioalkalivibrio versutus D301.</title>
        <authorList>
            <person name="Mu T."/>
            <person name="Zhou J."/>
            <person name="Xu X."/>
        </authorList>
    </citation>
    <scope>NUCLEOTIDE SEQUENCE [LARGE SCALE GENOMIC DNA]</scope>
    <source>
        <strain evidence="5 6">D301</strain>
    </source>
</reference>
<dbReference type="STRING" id="106634.TVD_04420"/>
<dbReference type="GO" id="GO:0005576">
    <property type="term" value="C:extracellular region"/>
    <property type="evidence" value="ECO:0007669"/>
    <property type="project" value="UniProtKB-SubCell"/>
</dbReference>
<dbReference type="PANTHER" id="PTHR38340">
    <property type="entry name" value="S-LAYER PROTEIN"/>
    <property type="match status" value="1"/>
</dbReference>
<keyword evidence="3" id="KW-0106">Calcium</keyword>
<name>A0A0G3G745_9GAMM</name>
<dbReference type="PRINTS" id="PR00313">
    <property type="entry name" value="CABNDNGRPT"/>
</dbReference>
<protein>
    <recommendedName>
        <fullName evidence="4">Haemolysin-type calcium binding-related domain-containing protein</fullName>
    </recommendedName>
</protein>
<keyword evidence="6" id="KW-1185">Reference proteome</keyword>
<feature type="domain" description="Haemolysin-type calcium binding-related" evidence="4">
    <location>
        <begin position="421"/>
        <end position="465"/>
    </location>
</feature>
<keyword evidence="2" id="KW-0964">Secreted</keyword>
<organism evidence="5 6">
    <name type="scientific">Thioalkalivibrio versutus</name>
    <dbReference type="NCBI Taxonomy" id="106634"/>
    <lineage>
        <taxon>Bacteria</taxon>
        <taxon>Pseudomonadati</taxon>
        <taxon>Pseudomonadota</taxon>
        <taxon>Gammaproteobacteria</taxon>
        <taxon>Chromatiales</taxon>
        <taxon>Ectothiorhodospiraceae</taxon>
        <taxon>Thioalkalivibrio</taxon>
    </lineage>
</organism>
<evidence type="ECO:0000256" key="1">
    <source>
        <dbReference type="ARBA" id="ARBA00004613"/>
    </source>
</evidence>
<dbReference type="PATRIC" id="fig|106634.4.peg.903"/>
<dbReference type="AlphaFoldDB" id="A0A0G3G745"/>
<dbReference type="OrthoDB" id="1676884at2"/>
<evidence type="ECO:0000256" key="2">
    <source>
        <dbReference type="ARBA" id="ARBA00022525"/>
    </source>
</evidence>